<dbReference type="EMBL" id="FQVM01000006">
    <property type="protein sequence ID" value="SHE61804.1"/>
    <property type="molecule type" value="Genomic_DNA"/>
</dbReference>
<feature type="coiled-coil region" evidence="1">
    <location>
        <begin position="16"/>
        <end position="100"/>
    </location>
</feature>
<organism evidence="2 3">
    <name type="scientific">Clostridium fallax</name>
    <dbReference type="NCBI Taxonomy" id="1533"/>
    <lineage>
        <taxon>Bacteria</taxon>
        <taxon>Bacillati</taxon>
        <taxon>Bacillota</taxon>
        <taxon>Clostridia</taxon>
        <taxon>Eubacteriales</taxon>
        <taxon>Clostridiaceae</taxon>
        <taxon>Clostridium</taxon>
    </lineage>
</organism>
<sequence length="149" mass="17610">MSDNNYRKTEGILYNYIDIKTEIKNTEIDIQELKAEYEGVSGISYEERSTPTNKFNSSVENELLRKENLIKKLIREKDSKQRLINKIDNALEPLDEIERKIIEYRCIRGYGWTKVGVMLNMDGDYCGRIKRKVINKIAPNIWIKEKFID</sequence>
<gene>
    <name evidence="2" type="ORF">SAMN05443638_10662</name>
</gene>
<evidence type="ECO:0000313" key="2">
    <source>
        <dbReference type="EMBL" id="SHE61804.1"/>
    </source>
</evidence>
<dbReference type="OrthoDB" id="1706986at2"/>
<dbReference type="InterPro" id="IPR013324">
    <property type="entry name" value="RNA_pol_sigma_r3/r4-like"/>
</dbReference>
<dbReference type="AlphaFoldDB" id="A0A1M4UYK5"/>
<protein>
    <recommendedName>
        <fullName evidence="4">Sigma-70, region 4</fullName>
    </recommendedName>
</protein>
<keyword evidence="3" id="KW-1185">Reference proteome</keyword>
<dbReference type="STRING" id="1533.SAMN05443638_10662"/>
<evidence type="ECO:0008006" key="4">
    <source>
        <dbReference type="Google" id="ProtNLM"/>
    </source>
</evidence>
<name>A0A1M4UYK5_9CLOT</name>
<accession>A0A1M4UYK5</accession>
<evidence type="ECO:0000313" key="3">
    <source>
        <dbReference type="Proteomes" id="UP000184035"/>
    </source>
</evidence>
<dbReference type="Proteomes" id="UP000184035">
    <property type="component" value="Unassembled WGS sequence"/>
</dbReference>
<keyword evidence="1" id="KW-0175">Coiled coil</keyword>
<dbReference type="SUPFAM" id="SSF88659">
    <property type="entry name" value="Sigma3 and sigma4 domains of RNA polymerase sigma factors"/>
    <property type="match status" value="1"/>
</dbReference>
<proteinExistence type="predicted"/>
<dbReference type="RefSeq" id="WP_072893982.1">
    <property type="nucleotide sequence ID" value="NZ_FQVM01000006.1"/>
</dbReference>
<reference evidence="2 3" key="1">
    <citation type="submission" date="2016-11" db="EMBL/GenBank/DDBJ databases">
        <authorList>
            <person name="Jaros S."/>
            <person name="Januszkiewicz K."/>
            <person name="Wedrychowicz H."/>
        </authorList>
    </citation>
    <scope>NUCLEOTIDE SEQUENCE [LARGE SCALE GENOMIC DNA]</scope>
    <source>
        <strain evidence="2 3">DSM 2631</strain>
    </source>
</reference>
<evidence type="ECO:0000256" key="1">
    <source>
        <dbReference type="SAM" id="Coils"/>
    </source>
</evidence>